<proteinExistence type="predicted"/>
<accession>A0A375A6X6</accession>
<keyword evidence="1 2" id="KW-0456">Lyase</keyword>
<dbReference type="AlphaFoldDB" id="A0A375A6X6"/>
<evidence type="ECO:0000313" key="2">
    <source>
        <dbReference type="EMBL" id="SLM61882.1"/>
    </source>
</evidence>
<dbReference type="CDD" id="cd00408">
    <property type="entry name" value="DHDPS-like"/>
    <property type="match status" value="1"/>
</dbReference>
<evidence type="ECO:0000313" key="3">
    <source>
        <dbReference type="Proteomes" id="UP000294820"/>
    </source>
</evidence>
<dbReference type="PANTHER" id="PTHR42849:SF1">
    <property type="entry name" value="N-ACETYLNEURAMINATE LYASE"/>
    <property type="match status" value="1"/>
</dbReference>
<dbReference type="Pfam" id="PF00701">
    <property type="entry name" value="DHDPS"/>
    <property type="match status" value="1"/>
</dbReference>
<dbReference type="EMBL" id="LT615367">
    <property type="protein sequence ID" value="SLM61882.1"/>
    <property type="molecule type" value="Genomic_DNA"/>
</dbReference>
<dbReference type="Gene3D" id="3.20.20.70">
    <property type="entry name" value="Aldolase class I"/>
    <property type="match status" value="1"/>
</dbReference>
<gene>
    <name evidence="2" type="ORF">DAQ1742_00818</name>
</gene>
<dbReference type="EC" id="4.3.3.7" evidence="2"/>
<dbReference type="RefSeq" id="WP_035339985.1">
    <property type="nucleotide sequence ID" value="NZ_LT615367.1"/>
</dbReference>
<dbReference type="InterPro" id="IPR002220">
    <property type="entry name" value="DapA-like"/>
</dbReference>
<organism evidence="2 3">
    <name type="scientific">Dickeya aquatica</name>
    <dbReference type="NCBI Taxonomy" id="1401087"/>
    <lineage>
        <taxon>Bacteria</taxon>
        <taxon>Pseudomonadati</taxon>
        <taxon>Pseudomonadota</taxon>
        <taxon>Gammaproteobacteria</taxon>
        <taxon>Enterobacterales</taxon>
        <taxon>Pectobacteriaceae</taxon>
        <taxon>Dickeya</taxon>
    </lineage>
</organism>
<evidence type="ECO:0000256" key="1">
    <source>
        <dbReference type="ARBA" id="ARBA00023239"/>
    </source>
</evidence>
<dbReference type="KEGG" id="daq:DAQ1742_00818"/>
<reference evidence="2 3" key="1">
    <citation type="submission" date="2016-09" db="EMBL/GenBank/DDBJ databases">
        <authorList>
            <person name="Reverchon S."/>
            <person name="Nasser W."/>
            <person name="Leonard S."/>
            <person name="Brochier C."/>
            <person name="Duprey A."/>
        </authorList>
    </citation>
    <scope>NUCLEOTIDE SEQUENCE [LARGE SCALE GENOMIC DNA]</scope>
    <source>
        <strain evidence="2 3">174/2</strain>
    </source>
</reference>
<dbReference type="SMART" id="SM01130">
    <property type="entry name" value="DHDPS"/>
    <property type="match status" value="1"/>
</dbReference>
<dbReference type="PANTHER" id="PTHR42849">
    <property type="entry name" value="N-ACETYLNEURAMINATE LYASE"/>
    <property type="match status" value="1"/>
</dbReference>
<dbReference type="Proteomes" id="UP000294820">
    <property type="component" value="Chromosome 1"/>
</dbReference>
<dbReference type="GO" id="GO:0019262">
    <property type="term" value="P:N-acetylneuraminate catabolic process"/>
    <property type="evidence" value="ECO:0007669"/>
    <property type="project" value="TreeGrafter"/>
</dbReference>
<dbReference type="GO" id="GO:0005829">
    <property type="term" value="C:cytosol"/>
    <property type="evidence" value="ECO:0007669"/>
    <property type="project" value="TreeGrafter"/>
</dbReference>
<dbReference type="InterPro" id="IPR013785">
    <property type="entry name" value="Aldolase_TIM"/>
</dbReference>
<dbReference type="GO" id="GO:0008840">
    <property type="term" value="F:4-hydroxy-tetrahydrodipicolinate synthase activity"/>
    <property type="evidence" value="ECO:0007669"/>
    <property type="project" value="UniProtKB-EC"/>
</dbReference>
<sequence>MSYKNIKGVLPVILTPWDENFDIHEEDFSGQVNYCYEVGADGIVIGQVSELMRMNSRERHQITDLAVKYGKPGGFVVVSTGAESTKNAIEYSLYAQNAGVDAVLLMHPSTSPLTEARMHKYYRDVIQQLSIPVIIHHAKSYAKTPMTIKMQADLLHEFGADRILFKPESSPLPPKHTELQLATNNQARIFEGDGGMMIIDSFFRGLYGSIPATDCVKYVVKIWQALQAGDMQYAEKIAYPLSYMMCQMMNSIDCYQHLSKHILHRKGLITHPRVREPVDSVPDAITYKEIDRIISVLDNICE</sequence>
<keyword evidence="3" id="KW-1185">Reference proteome</keyword>
<name>A0A375A6X6_9GAMM</name>
<protein>
    <submittedName>
        <fullName evidence="2">4-hydroxy-tetrahydrodipicolinate synthase</fullName>
        <ecNumber evidence="2">4.3.3.7</ecNumber>
    </submittedName>
</protein>
<dbReference type="GO" id="GO:0008747">
    <property type="term" value="F:N-acetylneuraminate lyase activity"/>
    <property type="evidence" value="ECO:0007669"/>
    <property type="project" value="TreeGrafter"/>
</dbReference>
<dbReference type="SUPFAM" id="SSF51569">
    <property type="entry name" value="Aldolase"/>
    <property type="match status" value="1"/>
</dbReference>